<dbReference type="InterPro" id="IPR039279">
    <property type="entry name" value="QRT3-like"/>
</dbReference>
<accession>A0A3E2GU73</accession>
<feature type="non-terminal residue" evidence="3">
    <location>
        <position position="825"/>
    </location>
</feature>
<dbReference type="STRING" id="5539.A0A3E2GU73"/>
<dbReference type="Pfam" id="PF12708">
    <property type="entry name" value="Pect-lyase_RHGA_epim"/>
    <property type="match status" value="2"/>
</dbReference>
<dbReference type="CDD" id="cd23668">
    <property type="entry name" value="GH55_beta13glucanase-like"/>
    <property type="match status" value="1"/>
</dbReference>
<feature type="domain" description="Rhamnogalacturonase A/B/Epimerase-like pectate lyase" evidence="2">
    <location>
        <begin position="124"/>
        <end position="345"/>
    </location>
</feature>
<name>A0A3E2GU73_SCYLI</name>
<keyword evidence="4" id="KW-1185">Reference proteome</keyword>
<dbReference type="AlphaFoldDB" id="A0A3E2GU73"/>
<protein>
    <recommendedName>
        <fullName evidence="2">Rhamnogalacturonase A/B/Epimerase-like pectate lyase domain-containing protein</fullName>
    </recommendedName>
</protein>
<evidence type="ECO:0000313" key="3">
    <source>
        <dbReference type="EMBL" id="RFU24725.1"/>
    </source>
</evidence>
<feature type="domain" description="Rhamnogalacturonase A/B/Epimerase-like pectate lyase" evidence="2">
    <location>
        <begin position="470"/>
        <end position="525"/>
    </location>
</feature>
<dbReference type="SUPFAM" id="SSF51126">
    <property type="entry name" value="Pectin lyase-like"/>
    <property type="match status" value="2"/>
</dbReference>
<feature type="chain" id="PRO_5017567974" description="Rhamnogalacturonase A/B/Epimerase-like pectate lyase domain-containing protein" evidence="1">
    <location>
        <begin position="18"/>
        <end position="825"/>
    </location>
</feature>
<comment type="caution">
    <text evidence="3">The sequence shown here is derived from an EMBL/GenBank/DDBJ whole genome shotgun (WGS) entry which is preliminary data.</text>
</comment>
<dbReference type="OrthoDB" id="1046782at2759"/>
<dbReference type="Proteomes" id="UP000258309">
    <property type="component" value="Unassembled WGS sequence"/>
</dbReference>
<evidence type="ECO:0000313" key="4">
    <source>
        <dbReference type="Proteomes" id="UP000258309"/>
    </source>
</evidence>
<proteinExistence type="predicted"/>
<sequence>MMKSFLSLAVVVSTVSAIALPEINAEGIPDNLPANLTALYPPYTYHSKVGDDYHPNKKGIVLKYPNTTITPWEPIKHESSAAKLVKDQSCGTLTPTNPSAFWYENINHNGISPFITDGSSWTVYRNVKTQYGAAGNGVSDDTAAIQNAINAGNSIAGRNENSWGTTGQPAVVYLPSGTYMLSSPLQLYVGTVIMGNPLSPPVLKATAGFSGSYMIYGKDPNQGSTTNFYIGIKNIVIDSTNIDPATTVSLLDWSVSQATQLSNVVFNMPDYSTGHTGLQMPEGGSGTIMNDVTFNGGATGINYSNQQYMFRGITFNGCTTGIYLQYCYDCVFQGVTFENCATGIDTTSGNMGTITILDSSATNVGSVVSTAAEMTGQDSLIIENLSVGAGVAATVVAGGNTILTGSVTETWVYGNAYVPNGSATGAHQGGTTYTSNRPAALIASSGEYQVIKPPTYQQYDVTEFVNVKSVSGYPVYGDGQTDDTANLNSIISTYAGCKILFFPQGTYLVSNTIFFPAGSRVYGEAWSAISAVGSEFYNPTAPVPMVRVGNAGDKGVAQFSDMLFTVADVLQGCTLVEVNIAGNSPGDVGFWNSHFRIGGAAGSKVETNCNGPAVNCKAAYALLHLTPTSSAYIENMWGWTADHDLDGGTPQTISTGRGFLIEATQATWLIGTAAEHNTLYQYNLNAAQNVFIAMQQCETPYWQGNGSPSLAPAPWTELAGDPDFSGCASTDAQCRMAFYQVITGGSNLHIYGSGFWTFFNDNINCNSVCQTNAIAISGTTDLYYWGINTRYVLNLIQQNGSPLVTENNNPGGWGAVVAAFLTDEN</sequence>
<evidence type="ECO:0000256" key="1">
    <source>
        <dbReference type="SAM" id="SignalP"/>
    </source>
</evidence>
<dbReference type="PANTHER" id="PTHR33928:SF2">
    <property type="entry name" value="PECTATE LYASE SUPERFAMILY PROTEIN DOMAIN-CONTAINING PROTEIN-RELATED"/>
    <property type="match status" value="1"/>
</dbReference>
<organism evidence="3 4">
    <name type="scientific">Scytalidium lignicola</name>
    <name type="common">Hyphomycete</name>
    <dbReference type="NCBI Taxonomy" id="5539"/>
    <lineage>
        <taxon>Eukaryota</taxon>
        <taxon>Fungi</taxon>
        <taxon>Dikarya</taxon>
        <taxon>Ascomycota</taxon>
        <taxon>Pezizomycotina</taxon>
        <taxon>Leotiomycetes</taxon>
        <taxon>Leotiomycetes incertae sedis</taxon>
        <taxon>Scytalidium</taxon>
    </lineage>
</organism>
<dbReference type="OMA" id="LYGGCNW"/>
<dbReference type="Gene3D" id="2.160.20.10">
    <property type="entry name" value="Single-stranded right-handed beta-helix, Pectin lyase-like"/>
    <property type="match status" value="2"/>
</dbReference>
<gene>
    <name evidence="3" type="ORF">B7463_g11612</name>
</gene>
<dbReference type="GO" id="GO:0004650">
    <property type="term" value="F:polygalacturonase activity"/>
    <property type="evidence" value="ECO:0007669"/>
    <property type="project" value="InterPro"/>
</dbReference>
<dbReference type="EMBL" id="NCSJ02000409">
    <property type="protein sequence ID" value="RFU24725.1"/>
    <property type="molecule type" value="Genomic_DNA"/>
</dbReference>
<dbReference type="FunFam" id="2.160.20.10:FF:000049">
    <property type="entry name" value="Putative exo-beta-1,3-glucanase"/>
    <property type="match status" value="1"/>
</dbReference>
<dbReference type="InterPro" id="IPR024535">
    <property type="entry name" value="RHGA/B-epi-like_pectate_lyase"/>
</dbReference>
<dbReference type="PANTHER" id="PTHR33928">
    <property type="entry name" value="POLYGALACTURONASE QRT3"/>
    <property type="match status" value="1"/>
</dbReference>
<reference evidence="3 4" key="1">
    <citation type="submission" date="2018-05" db="EMBL/GenBank/DDBJ databases">
        <title>Draft genome sequence of Scytalidium lignicola DSM 105466, a ubiquitous saprotrophic fungus.</title>
        <authorList>
            <person name="Buettner E."/>
            <person name="Gebauer A.M."/>
            <person name="Hofrichter M."/>
            <person name="Liers C."/>
            <person name="Kellner H."/>
        </authorList>
    </citation>
    <scope>NUCLEOTIDE SEQUENCE [LARGE SCALE GENOMIC DNA]</scope>
    <source>
        <strain evidence="3 4">DSM 105466</strain>
    </source>
</reference>
<keyword evidence="1" id="KW-0732">Signal</keyword>
<dbReference type="InterPro" id="IPR011050">
    <property type="entry name" value="Pectin_lyase_fold/virulence"/>
</dbReference>
<dbReference type="InterPro" id="IPR012334">
    <property type="entry name" value="Pectin_lyas_fold"/>
</dbReference>
<feature type="signal peptide" evidence="1">
    <location>
        <begin position="1"/>
        <end position="17"/>
    </location>
</feature>
<evidence type="ECO:0000259" key="2">
    <source>
        <dbReference type="Pfam" id="PF12708"/>
    </source>
</evidence>
<feature type="non-terminal residue" evidence="3">
    <location>
        <position position="1"/>
    </location>
</feature>